<dbReference type="GO" id="GO:0004386">
    <property type="term" value="F:helicase activity"/>
    <property type="evidence" value="ECO:0007669"/>
    <property type="project" value="InterPro"/>
</dbReference>
<dbReference type="SUPFAM" id="SSF52540">
    <property type="entry name" value="P-loop containing nucleoside triphosphate hydrolases"/>
    <property type="match status" value="1"/>
</dbReference>
<feature type="compositionally biased region" description="Basic and acidic residues" evidence="2">
    <location>
        <begin position="1228"/>
        <end position="1240"/>
    </location>
</feature>
<dbReference type="GO" id="GO:0005524">
    <property type="term" value="F:ATP binding"/>
    <property type="evidence" value="ECO:0007669"/>
    <property type="project" value="UniProtKB-KW"/>
</dbReference>
<dbReference type="InterPro" id="IPR045055">
    <property type="entry name" value="DNA2/NAM7-like"/>
</dbReference>
<dbReference type="EMBL" id="SMDN01000009">
    <property type="protein sequence ID" value="TQC51413.1"/>
    <property type="molecule type" value="Genomic_DNA"/>
</dbReference>
<feature type="region of interest" description="Disordered" evidence="2">
    <location>
        <begin position="1293"/>
        <end position="1312"/>
    </location>
</feature>
<feature type="domain" description="DNA2/NAM7 helicase helicase" evidence="3">
    <location>
        <begin position="318"/>
        <end position="679"/>
    </location>
</feature>
<feature type="compositionally biased region" description="Polar residues" evidence="2">
    <location>
        <begin position="1241"/>
        <end position="1260"/>
    </location>
</feature>
<keyword evidence="5" id="KW-0547">Nucleotide-binding</keyword>
<dbReference type="Gene3D" id="3.40.50.300">
    <property type="entry name" value="P-loop containing nucleotide triphosphate hydrolases"/>
    <property type="match status" value="2"/>
</dbReference>
<name>A0A507SQK5_9BACT</name>
<feature type="compositionally biased region" description="Acidic residues" evidence="2">
    <location>
        <begin position="1217"/>
        <end position="1227"/>
    </location>
</feature>
<dbReference type="InterPro" id="IPR041677">
    <property type="entry name" value="DNA2/NAM7_AAA_11"/>
</dbReference>
<feature type="domain" description="DNA2/NAM7 helicase-like C-terminal" evidence="4">
    <location>
        <begin position="698"/>
        <end position="877"/>
    </location>
</feature>
<dbReference type="PANTHER" id="PTHR10887">
    <property type="entry name" value="DNA2/NAM7 HELICASE FAMILY"/>
    <property type="match status" value="1"/>
</dbReference>
<keyword evidence="5" id="KW-0067">ATP-binding</keyword>
<keyword evidence="1" id="KW-0175">Coiled coil</keyword>
<feature type="coiled-coil region" evidence="1">
    <location>
        <begin position="1079"/>
        <end position="1113"/>
    </location>
</feature>
<dbReference type="InterPro" id="IPR027417">
    <property type="entry name" value="P-loop_NTPase"/>
</dbReference>
<feature type="compositionally biased region" description="Basic and acidic residues" evidence="2">
    <location>
        <begin position="1301"/>
        <end position="1312"/>
    </location>
</feature>
<feature type="compositionally biased region" description="Acidic residues" evidence="2">
    <location>
        <begin position="1144"/>
        <end position="1163"/>
    </location>
</feature>
<dbReference type="RefSeq" id="WP_141484072.1">
    <property type="nucleotide sequence ID" value="NZ_SMDN01000009.1"/>
</dbReference>
<dbReference type="PANTHER" id="PTHR10887:SF495">
    <property type="entry name" value="HELICASE SENATAXIN ISOFORM X1-RELATED"/>
    <property type="match status" value="1"/>
</dbReference>
<protein>
    <submittedName>
        <fullName evidence="5">ATP-binding protein</fullName>
    </submittedName>
</protein>
<evidence type="ECO:0000259" key="3">
    <source>
        <dbReference type="Pfam" id="PF13086"/>
    </source>
</evidence>
<evidence type="ECO:0000256" key="2">
    <source>
        <dbReference type="SAM" id="MobiDB-lite"/>
    </source>
</evidence>
<dbReference type="Pfam" id="PF13086">
    <property type="entry name" value="AAA_11"/>
    <property type="match status" value="1"/>
</dbReference>
<evidence type="ECO:0000256" key="1">
    <source>
        <dbReference type="SAM" id="Coils"/>
    </source>
</evidence>
<dbReference type="OrthoDB" id="9757917at2"/>
<dbReference type="InterPro" id="IPR047187">
    <property type="entry name" value="SF1_C_Upf1"/>
</dbReference>
<comment type="caution">
    <text evidence="5">The sequence shown here is derived from an EMBL/GenBank/DDBJ whole genome shotgun (WGS) entry which is preliminary data.</text>
</comment>
<evidence type="ECO:0000259" key="4">
    <source>
        <dbReference type="Pfam" id="PF13087"/>
    </source>
</evidence>
<dbReference type="Proteomes" id="UP000320801">
    <property type="component" value="Unassembled WGS sequence"/>
</dbReference>
<reference evidence="5 6" key="1">
    <citation type="submission" date="2019-03" db="EMBL/GenBank/DDBJ databases">
        <title>Characterization of a novel Mycoplasma cynos real-time PCR assay.</title>
        <authorList>
            <person name="Tallmadge R.L."/>
            <person name="Mitchell P.K."/>
            <person name="Goodman L."/>
        </authorList>
    </citation>
    <scope>NUCLEOTIDE SEQUENCE [LARGE SCALE GENOMIC DNA]</scope>
    <source>
        <strain evidence="5 6">1642</strain>
    </source>
</reference>
<accession>A0A507SQK5</accession>
<feature type="region of interest" description="Disordered" evidence="2">
    <location>
        <begin position="1143"/>
        <end position="1260"/>
    </location>
</feature>
<keyword evidence="6" id="KW-1185">Reference proteome</keyword>
<dbReference type="CDD" id="cd18808">
    <property type="entry name" value="SF1_C_Upf1"/>
    <property type="match status" value="1"/>
</dbReference>
<dbReference type="InterPro" id="IPR041679">
    <property type="entry name" value="DNA2/NAM7-like_C"/>
</dbReference>
<organism evidence="5 6">
    <name type="scientific">Mycoplasmopsis mucosicanis</name>
    <dbReference type="NCBI Taxonomy" id="458208"/>
    <lineage>
        <taxon>Bacteria</taxon>
        <taxon>Bacillati</taxon>
        <taxon>Mycoplasmatota</taxon>
        <taxon>Mycoplasmoidales</taxon>
        <taxon>Metamycoplasmataceae</taxon>
        <taxon>Mycoplasmopsis</taxon>
    </lineage>
</organism>
<dbReference type="Pfam" id="PF13087">
    <property type="entry name" value="AAA_12"/>
    <property type="match status" value="1"/>
</dbReference>
<feature type="compositionally biased region" description="Polar residues" evidence="2">
    <location>
        <begin position="1164"/>
        <end position="1180"/>
    </location>
</feature>
<sequence>MFSENEKKYKSILNNLLDVSPNDKAIFCRTDNKYYFDFYKLFGEETYDKIYKHHSFSVDIIEQKLLRATEQLLQCSYAEQVQLIINEYDLEVSEYTIRLVNKNFEQGLQRLIEELTKQYQKQSIKWKLFLEKAKEINEQSNIWPIHLGFLFVKVKIDDKVVYGPLFVKEAYLTIENARPKLHSTGDIKVNEKLLFLLTNANFDLNTNIDISRLSIAELINIIKENYTKIYQNIPEINAPFINIETDKVQNESLEFCPGIVLGLFQPSGGYIRNRMMDIIKKDEINSIFKVDFHKANNTKRIQNYLFHPRKSLFKITPSNYSQDQAVASSLLQNTLIWGPPGTGKSQTIVNLLTNILMYKKTALVCSQKRAALDVIIKRMGELRMFCLYMSNTSSTISKKKFYEPLQKYINYLEYLDNDSRVKGLPIISQKEFDYINNIQELSENPQFLNASKVIPKLSNFVDKLDQKHWEILLNLPDFLIYPNEIKFENIKQAQKNILKVNGLYWNIFSKKRRRVKELAVKIYENFNNSDLNINELKLLTSNFDIQDLDYINKLVNITPPAREQISDVKELKKYIASYILAKMDNFSDEEKAQYLEFSSVIRTAKVQPYKFINNFASLIKKLFPIILITPETEMSEWQREEFDYAVLDESSQIFVEKGLPVVYLAKIKVLAGDKEQMKPSNWFGVRVSDDETVYGMTESLLDFGMALSVHSILLNKNYRSNHAALMTFSSKHFYNSSLDVIDSAGLSLDAKPIEVYEVNGIWEDNSNQVELDLALDLVKQNLEKYEKIILLCFNSKQQDTIMRHIFESEPELENALKNDALLLRNIENIQGDEADLVIATLGYDANATIHATYVGRPGGKNALNVAISRAKDKMIVIKSLKANDVKTTTANEDMYAFKKWLEFLELSDDQRKEFITHKQQSENDNLDVQSELFEEIFDAAQELIKDKPYIKLFKNYALGTLKVDIMLQYYDQNVYAILVDDYQYANDPNKYLEFNDIAKFIRAKGYTLSVFDRLNWEKSREDFAQFINSLEVIDKNEDITEEQIQQKTFEMALETFDDKYSKMSILDKNVSEINQSDAVDEANDNKNIDVQINEKLEEEFNELEADEKVAQDLSPEPNVFENILAKKNDVEDAVIEEVVKEMDVDTDEFNTPADFEDNNDPQNDEISVTNEQTSENTDVNIEQDSDDHDTSSHTQLHSESSEESIEQSQDLLNSNNDVDEDTQEIEVDNDKPIEESKQENSTESQNMSNETNDSKVSPYNSIYESNDWLKEELNIDLDSIVVPEINIEEIEKSNTNSIKKPTPEPKFEHHDSLEDTQEVNGNLTAEVDAMNAVFYDKADEYKEK</sequence>
<evidence type="ECO:0000313" key="6">
    <source>
        <dbReference type="Proteomes" id="UP000320801"/>
    </source>
</evidence>
<proteinExistence type="predicted"/>
<evidence type="ECO:0000313" key="5">
    <source>
        <dbReference type="EMBL" id="TQC51413.1"/>
    </source>
</evidence>
<gene>
    <name evidence="5" type="ORF">E1I18_02740</name>
</gene>